<sequence>MLIIRGDTRVADIYLTEFDRIFRHFYARDALNRIAKDGGNKQNPLELDEGFSWVKNNLKPGSFKNNRRLMFFPDPAMTNQEAWSAAAKRDNNPFDDETARGKKNREKKRSPK</sequence>
<dbReference type="RefSeq" id="WP_250487921.1">
    <property type="nucleotide sequence ID" value="NZ_JAQQDB010000086.1"/>
</dbReference>
<keyword evidence="3" id="KW-1185">Reference proteome</keyword>
<reference evidence="2 3" key="1">
    <citation type="journal article" date="2024" name="Chem. Sci.">
        <title>Discovery of megapolipeptins by genome mining of a Burkholderiales bacteria collection.</title>
        <authorList>
            <person name="Paulo B.S."/>
            <person name="Recchia M.J.J."/>
            <person name="Lee S."/>
            <person name="Fergusson C.H."/>
            <person name="Romanowski S.B."/>
            <person name="Hernandez A."/>
            <person name="Krull N."/>
            <person name="Liu D.Y."/>
            <person name="Cavanagh H."/>
            <person name="Bos A."/>
            <person name="Gray C.A."/>
            <person name="Murphy B.T."/>
            <person name="Linington R.G."/>
            <person name="Eustaquio A.S."/>
        </authorList>
    </citation>
    <scope>NUCLEOTIDE SEQUENCE [LARGE SCALE GENOMIC DNA]</scope>
    <source>
        <strain evidence="2 3">RL17-374-BIF-D</strain>
    </source>
</reference>
<organism evidence="2 3">
    <name type="scientific">Caballeronia jiangsuensis</name>
    <dbReference type="NCBI Taxonomy" id="1458357"/>
    <lineage>
        <taxon>Bacteria</taxon>
        <taxon>Pseudomonadati</taxon>
        <taxon>Pseudomonadota</taxon>
        <taxon>Betaproteobacteria</taxon>
        <taxon>Burkholderiales</taxon>
        <taxon>Burkholderiaceae</taxon>
        <taxon>Caballeronia</taxon>
    </lineage>
</organism>
<evidence type="ECO:0000313" key="3">
    <source>
        <dbReference type="Proteomes" id="UP001629462"/>
    </source>
</evidence>
<feature type="compositionally biased region" description="Basic and acidic residues" evidence="1">
    <location>
        <begin position="87"/>
        <end position="100"/>
    </location>
</feature>
<dbReference type="EMBL" id="JAQQDB010000086">
    <property type="protein sequence ID" value="MFM0523269.1"/>
    <property type="molecule type" value="Genomic_DNA"/>
</dbReference>
<protein>
    <submittedName>
        <fullName evidence="2">Uncharacterized protein</fullName>
    </submittedName>
</protein>
<gene>
    <name evidence="2" type="ORF">PQR08_38255</name>
</gene>
<feature type="region of interest" description="Disordered" evidence="1">
    <location>
        <begin position="82"/>
        <end position="112"/>
    </location>
</feature>
<evidence type="ECO:0000256" key="1">
    <source>
        <dbReference type="SAM" id="MobiDB-lite"/>
    </source>
</evidence>
<proteinExistence type="predicted"/>
<feature type="compositionally biased region" description="Basic residues" evidence="1">
    <location>
        <begin position="101"/>
        <end position="112"/>
    </location>
</feature>
<name>A0ABW9CZQ8_9BURK</name>
<evidence type="ECO:0000313" key="2">
    <source>
        <dbReference type="EMBL" id="MFM0523269.1"/>
    </source>
</evidence>
<dbReference type="Proteomes" id="UP001629462">
    <property type="component" value="Unassembled WGS sequence"/>
</dbReference>
<accession>A0ABW9CZQ8</accession>
<comment type="caution">
    <text evidence="2">The sequence shown here is derived from an EMBL/GenBank/DDBJ whole genome shotgun (WGS) entry which is preliminary data.</text>
</comment>